<proteinExistence type="predicted"/>
<feature type="region of interest" description="Disordered" evidence="1">
    <location>
        <begin position="194"/>
        <end position="213"/>
    </location>
</feature>
<name>A0A077ZW02_STYLE</name>
<reference evidence="2 3" key="1">
    <citation type="submission" date="2014-06" db="EMBL/GenBank/DDBJ databases">
        <authorList>
            <person name="Swart Estienne"/>
        </authorList>
    </citation>
    <scope>NUCLEOTIDE SEQUENCE [LARGE SCALE GENOMIC DNA]</scope>
    <source>
        <strain evidence="2 3">130c</strain>
    </source>
</reference>
<evidence type="ECO:0000256" key="1">
    <source>
        <dbReference type="SAM" id="MobiDB-lite"/>
    </source>
</evidence>
<keyword evidence="3" id="KW-1185">Reference proteome</keyword>
<feature type="compositionally biased region" description="Basic residues" evidence="1">
    <location>
        <begin position="194"/>
        <end position="204"/>
    </location>
</feature>
<gene>
    <name evidence="2" type="primary">Contig2814.g3014</name>
    <name evidence="2" type="ORF">STYLEM_3047</name>
</gene>
<feature type="compositionally biased region" description="Low complexity" evidence="1">
    <location>
        <begin position="42"/>
        <end position="62"/>
    </location>
</feature>
<protein>
    <submittedName>
        <fullName evidence="2">Uncharacterized protein</fullName>
    </submittedName>
</protein>
<accession>A0A077ZW02</accession>
<dbReference type="AlphaFoldDB" id="A0A077ZW02"/>
<sequence length="626" mass="74763">MNRSGKEIRTSKFRYNYQSKVKRFATTWNICDDNSKLQINSNRNQQEQQQQQTTQDTSNFSSAMPDQNMTHFLKDLDEIDIVLNQNLFNRKSNMKGSEHKIKEEMLLSSMATYKLPIKFESKLISLYRNQNPTHDSNNEKADSIISNLNREGLDKNPFYNHKRLDTSHGKLLDKESLFKLGQITVSEYQKSRTNKSKLKSYKVKNPKDNSASRNLNFLESDHVAASQDLNKQSQSINLSSITIEPEQQQKDQQMYYMKKLRPWQIYFNEKVKQIRRAKSKYDQEDLDEVALRNAYIKNLMEFQQKQNALQDLAFLNNPADKCMLKILFKKDDTVMKFYEKKYRFQMKDVRPFAQHTDMKEFSALHNDDVFNDQMKVFLEQDRRQKKLQRQRYREIQRSMNKTSFMQPLKTNCCFDSKRQSFFSKQQSPFRQKSMDKSRGLNFQDTIRSNSVAQNSPLIKEYATKEEQDHNQTIELQEGQNVEDADQDYMKAFRESQIFGFHDDSADLPKKTDKQLQQELKEQLKQYKQLQIITKEYYDELKNMMNSRNLKNQILPLTVKHKPPKLETLEFQGYQIKMTDRLNKSMRTKKNKEMNQTSKYWHLNYMKQISTEQQLLEQRINKYKKLS</sequence>
<evidence type="ECO:0000313" key="2">
    <source>
        <dbReference type="EMBL" id="CDW74054.1"/>
    </source>
</evidence>
<organism evidence="2 3">
    <name type="scientific">Stylonychia lemnae</name>
    <name type="common">Ciliate</name>
    <dbReference type="NCBI Taxonomy" id="5949"/>
    <lineage>
        <taxon>Eukaryota</taxon>
        <taxon>Sar</taxon>
        <taxon>Alveolata</taxon>
        <taxon>Ciliophora</taxon>
        <taxon>Intramacronucleata</taxon>
        <taxon>Spirotrichea</taxon>
        <taxon>Stichotrichia</taxon>
        <taxon>Sporadotrichida</taxon>
        <taxon>Oxytrichidae</taxon>
        <taxon>Stylonychinae</taxon>
        <taxon>Stylonychia</taxon>
    </lineage>
</organism>
<feature type="region of interest" description="Disordered" evidence="1">
    <location>
        <begin position="42"/>
        <end position="65"/>
    </location>
</feature>
<dbReference type="EMBL" id="CCKQ01002954">
    <property type="protein sequence ID" value="CDW74054.1"/>
    <property type="molecule type" value="Genomic_DNA"/>
</dbReference>
<dbReference type="Proteomes" id="UP000039865">
    <property type="component" value="Unassembled WGS sequence"/>
</dbReference>
<evidence type="ECO:0000313" key="3">
    <source>
        <dbReference type="Proteomes" id="UP000039865"/>
    </source>
</evidence>
<dbReference type="InParanoid" id="A0A077ZW02"/>